<reference evidence="1" key="1">
    <citation type="submission" date="2012-04" db="EMBL/GenBank/DDBJ databases">
        <title>The Genome Sequence of Fusarium oxysporum melonis.</title>
        <authorList>
            <consortium name="The Broad Institute Genome Sequencing Platform"/>
            <person name="Ma L.-J."/>
            <person name="Gale L.R."/>
            <person name="Schwartz D.C."/>
            <person name="Zhou S."/>
            <person name="Corby-Kistler H."/>
            <person name="Young S.K."/>
            <person name="Zeng Q."/>
            <person name="Gargeya S."/>
            <person name="Fitzgerald M."/>
            <person name="Haas B."/>
            <person name="Abouelleil A."/>
            <person name="Alvarado L."/>
            <person name="Arachchi H.M."/>
            <person name="Berlin A."/>
            <person name="Brown A."/>
            <person name="Chapman S.B."/>
            <person name="Chen Z."/>
            <person name="Dunbar C."/>
            <person name="Freedman E."/>
            <person name="Gearin G."/>
            <person name="Goldberg J."/>
            <person name="Griggs A."/>
            <person name="Gujja S."/>
            <person name="Heiman D."/>
            <person name="Howarth C."/>
            <person name="Larson L."/>
            <person name="Lui A."/>
            <person name="MacDonald P.J.P."/>
            <person name="Montmayeur A."/>
            <person name="Murphy C."/>
            <person name="Neiman D."/>
            <person name="Pearson M."/>
            <person name="Priest M."/>
            <person name="Roberts A."/>
            <person name="Saif S."/>
            <person name="Shea T."/>
            <person name="Shenoy N."/>
            <person name="Sisk P."/>
            <person name="Stolte C."/>
            <person name="Sykes S."/>
            <person name="Wortman J."/>
            <person name="Nusbaum C."/>
            <person name="Birren B."/>
        </authorList>
    </citation>
    <scope>NUCLEOTIDE SEQUENCE</scope>
    <source>
        <strain evidence="1">26406</strain>
    </source>
</reference>
<reference evidence="1" key="2">
    <citation type="submission" date="2014-02" db="EMBL/GenBank/DDBJ databases">
        <title>Annotation of the Genome Sequence of Fusarium oxysporum f. sp. melonis 26406.</title>
        <authorList>
            <consortium name="The Broad Institute Genomics Platform"/>
            <person name="Ma L.-J."/>
            <person name="Corby-Kistler H."/>
            <person name="Broz K."/>
            <person name="Gale L.R."/>
            <person name="Jonkers W."/>
            <person name="O'Donnell K."/>
            <person name="Ploetz R."/>
            <person name="Steinberg C."/>
            <person name="Schwartz D.C."/>
            <person name="VanEtten H."/>
            <person name="Zhou S."/>
            <person name="Young S.K."/>
            <person name="Zeng Q."/>
            <person name="Gargeya S."/>
            <person name="Fitzgerald M."/>
            <person name="Abouelleil A."/>
            <person name="Alvarado L."/>
            <person name="Chapman S.B."/>
            <person name="Gainer-Dewar J."/>
            <person name="Goldberg J."/>
            <person name="Griggs A."/>
            <person name="Gujja S."/>
            <person name="Hansen M."/>
            <person name="Howarth C."/>
            <person name="Imamovic A."/>
            <person name="Ireland A."/>
            <person name="Larimer J."/>
            <person name="McCowan C."/>
            <person name="Murphy C."/>
            <person name="Pearson M."/>
            <person name="Poon T.W."/>
            <person name="Priest M."/>
            <person name="Roberts A."/>
            <person name="Saif S."/>
            <person name="Shea T."/>
            <person name="Sykes S."/>
            <person name="Wortman J."/>
            <person name="Nusbaum C."/>
            <person name="Birren B."/>
        </authorList>
    </citation>
    <scope>NUCLEOTIDE SEQUENCE</scope>
    <source>
        <strain evidence="1">26406</strain>
    </source>
</reference>
<proteinExistence type="predicted"/>
<dbReference type="VEuPathDB" id="FungiDB:FOMG_19206"/>
<dbReference type="HOGENOM" id="CLU_205452_0_0_1"/>
<accession>W9YWY8</accession>
<gene>
    <name evidence="1" type="ORF">FOMG_19206</name>
</gene>
<sequence>MTQLFNKEADGFMVDTGLPHEVRESSKQANYAPKPFNAVDWSALAGSDDIVTFELSHPPADNGIDDG</sequence>
<protein>
    <submittedName>
        <fullName evidence="1">Uncharacterized protein</fullName>
    </submittedName>
</protein>
<dbReference type="Proteomes" id="UP000030703">
    <property type="component" value="Unassembled WGS sequence"/>
</dbReference>
<dbReference type="EMBL" id="KI980445">
    <property type="protein sequence ID" value="EXK24049.1"/>
    <property type="molecule type" value="Genomic_DNA"/>
</dbReference>
<organism evidence="1">
    <name type="scientific">Fusarium oxysporum f. sp. melonis 26406</name>
    <dbReference type="NCBI Taxonomy" id="1089452"/>
    <lineage>
        <taxon>Eukaryota</taxon>
        <taxon>Fungi</taxon>
        <taxon>Dikarya</taxon>
        <taxon>Ascomycota</taxon>
        <taxon>Pezizomycotina</taxon>
        <taxon>Sordariomycetes</taxon>
        <taxon>Hypocreomycetidae</taxon>
        <taxon>Hypocreales</taxon>
        <taxon>Nectriaceae</taxon>
        <taxon>Fusarium</taxon>
        <taxon>Fusarium oxysporum species complex</taxon>
    </lineage>
</organism>
<evidence type="ECO:0000313" key="1">
    <source>
        <dbReference type="EMBL" id="EXK24049.1"/>
    </source>
</evidence>
<dbReference type="AlphaFoldDB" id="W9YWY8"/>
<name>W9YWY8_FUSOX</name>